<organism evidence="2 3">
    <name type="scientific">Mycena albidolilacea</name>
    <dbReference type="NCBI Taxonomy" id="1033008"/>
    <lineage>
        <taxon>Eukaryota</taxon>
        <taxon>Fungi</taxon>
        <taxon>Dikarya</taxon>
        <taxon>Basidiomycota</taxon>
        <taxon>Agaricomycotina</taxon>
        <taxon>Agaricomycetes</taxon>
        <taxon>Agaricomycetidae</taxon>
        <taxon>Agaricales</taxon>
        <taxon>Marasmiineae</taxon>
        <taxon>Mycenaceae</taxon>
        <taxon>Mycena</taxon>
    </lineage>
</organism>
<keyword evidence="3" id="KW-1185">Reference proteome</keyword>
<dbReference type="Proteomes" id="UP001218218">
    <property type="component" value="Unassembled WGS sequence"/>
</dbReference>
<proteinExistence type="predicted"/>
<feature type="compositionally biased region" description="Acidic residues" evidence="1">
    <location>
        <begin position="228"/>
        <end position="248"/>
    </location>
</feature>
<protein>
    <submittedName>
        <fullName evidence="2">Uncharacterized protein</fullName>
    </submittedName>
</protein>
<sequence>MKASRGNPGYFHGTPLDFLLKHLPLYLATPSQKKDTNFWRIFNPEWDELYPSLDSTDQEELDSEEKAYGEEKETVREQNTRERKKRGRKAKFVRLPLLGARLCELCVHSILQKLRSWYSNAKTKDNARKVEPFRAWLAKLTAVQGSPRRIHLPWMLWRHVTDGNVLRARYRERYGQDADDKEQDMSAVDEFEKSMVGEDSGQGEGQQSNDRDGEKEGQEKDDAREKEKEDEDGEEEKEDEEDLCDAGR</sequence>
<evidence type="ECO:0000256" key="1">
    <source>
        <dbReference type="SAM" id="MobiDB-lite"/>
    </source>
</evidence>
<dbReference type="AlphaFoldDB" id="A0AAD6ZHD0"/>
<dbReference type="EMBL" id="JARIHO010000049">
    <property type="protein sequence ID" value="KAJ7321809.1"/>
    <property type="molecule type" value="Genomic_DNA"/>
</dbReference>
<accession>A0AAD6ZHD0</accession>
<evidence type="ECO:0000313" key="2">
    <source>
        <dbReference type="EMBL" id="KAJ7321809.1"/>
    </source>
</evidence>
<feature type="compositionally biased region" description="Basic and acidic residues" evidence="1">
    <location>
        <begin position="209"/>
        <end position="227"/>
    </location>
</feature>
<comment type="caution">
    <text evidence="2">The sequence shown here is derived from an EMBL/GenBank/DDBJ whole genome shotgun (WGS) entry which is preliminary data.</text>
</comment>
<reference evidence="2" key="1">
    <citation type="submission" date="2023-03" db="EMBL/GenBank/DDBJ databases">
        <title>Massive genome expansion in bonnet fungi (Mycena s.s.) driven by repeated elements and novel gene families across ecological guilds.</title>
        <authorList>
            <consortium name="Lawrence Berkeley National Laboratory"/>
            <person name="Harder C.B."/>
            <person name="Miyauchi S."/>
            <person name="Viragh M."/>
            <person name="Kuo A."/>
            <person name="Thoen E."/>
            <person name="Andreopoulos B."/>
            <person name="Lu D."/>
            <person name="Skrede I."/>
            <person name="Drula E."/>
            <person name="Henrissat B."/>
            <person name="Morin E."/>
            <person name="Kohler A."/>
            <person name="Barry K."/>
            <person name="LaButti K."/>
            <person name="Morin E."/>
            <person name="Salamov A."/>
            <person name="Lipzen A."/>
            <person name="Mereny Z."/>
            <person name="Hegedus B."/>
            <person name="Baldrian P."/>
            <person name="Stursova M."/>
            <person name="Weitz H."/>
            <person name="Taylor A."/>
            <person name="Grigoriev I.V."/>
            <person name="Nagy L.G."/>
            <person name="Martin F."/>
            <person name="Kauserud H."/>
        </authorList>
    </citation>
    <scope>NUCLEOTIDE SEQUENCE</scope>
    <source>
        <strain evidence="2">CBHHK002</strain>
    </source>
</reference>
<feature type="compositionally biased region" description="Basic and acidic residues" evidence="1">
    <location>
        <begin position="64"/>
        <end position="81"/>
    </location>
</feature>
<feature type="region of interest" description="Disordered" evidence="1">
    <location>
        <begin position="60"/>
        <end position="86"/>
    </location>
</feature>
<gene>
    <name evidence="2" type="ORF">DFH08DRAFT_969696</name>
</gene>
<name>A0AAD6ZHD0_9AGAR</name>
<evidence type="ECO:0000313" key="3">
    <source>
        <dbReference type="Proteomes" id="UP001218218"/>
    </source>
</evidence>
<feature type="region of interest" description="Disordered" evidence="1">
    <location>
        <begin position="176"/>
        <end position="248"/>
    </location>
</feature>